<dbReference type="Pfam" id="PF02687">
    <property type="entry name" value="FtsX"/>
    <property type="match status" value="2"/>
</dbReference>
<keyword evidence="4 7" id="KW-0812">Transmembrane</keyword>
<evidence type="ECO:0000256" key="1">
    <source>
        <dbReference type="ARBA" id="ARBA00004651"/>
    </source>
</evidence>
<evidence type="ECO:0000313" key="9">
    <source>
        <dbReference type="EMBL" id="SFM60939.1"/>
    </source>
</evidence>
<dbReference type="GO" id="GO:0098797">
    <property type="term" value="C:plasma membrane protein complex"/>
    <property type="evidence" value="ECO:0007669"/>
    <property type="project" value="TreeGrafter"/>
</dbReference>
<dbReference type="AlphaFoldDB" id="A0A1I4S8Z3"/>
<evidence type="ECO:0000313" key="10">
    <source>
        <dbReference type="Proteomes" id="UP000199470"/>
    </source>
</evidence>
<feature type="domain" description="ABC3 transporter permease C-terminal" evidence="8">
    <location>
        <begin position="289"/>
        <end position="414"/>
    </location>
</feature>
<feature type="transmembrane region" description="Helical" evidence="7">
    <location>
        <begin position="425"/>
        <end position="446"/>
    </location>
</feature>
<feature type="transmembrane region" description="Helical" evidence="7">
    <location>
        <begin position="334"/>
        <end position="361"/>
    </location>
</feature>
<dbReference type="EMBL" id="FOTW01000025">
    <property type="protein sequence ID" value="SFM60939.1"/>
    <property type="molecule type" value="Genomic_DNA"/>
</dbReference>
<feature type="transmembrane region" description="Helical" evidence="7">
    <location>
        <begin position="750"/>
        <end position="776"/>
    </location>
</feature>
<name>A0A1I4S8Z3_9BURK</name>
<comment type="subcellular location">
    <subcellularLocation>
        <location evidence="1">Cell membrane</location>
        <topology evidence="1">Multi-pass membrane protein</topology>
    </subcellularLocation>
</comment>
<proteinExistence type="inferred from homology"/>
<reference evidence="9 10" key="1">
    <citation type="submission" date="2016-10" db="EMBL/GenBank/DDBJ databases">
        <authorList>
            <person name="de Groot N.N."/>
        </authorList>
    </citation>
    <scope>NUCLEOTIDE SEQUENCE [LARGE SCALE GENOMIC DNA]</scope>
    <source>
        <strain evidence="9 10">ATCC 43154</strain>
    </source>
</reference>
<dbReference type="InterPro" id="IPR051447">
    <property type="entry name" value="Lipoprotein-release_system"/>
</dbReference>
<accession>A0A1I4S8Z3</accession>
<dbReference type="RefSeq" id="WP_093390155.1">
    <property type="nucleotide sequence ID" value="NZ_FOTW01000025.1"/>
</dbReference>
<feature type="transmembrane region" description="Helical" evidence="7">
    <location>
        <begin position="50"/>
        <end position="69"/>
    </location>
</feature>
<feature type="transmembrane region" description="Helical" evidence="7">
    <location>
        <begin position="458"/>
        <end position="482"/>
    </location>
</feature>
<dbReference type="InterPro" id="IPR003838">
    <property type="entry name" value="ABC3_permease_C"/>
</dbReference>
<evidence type="ECO:0000256" key="5">
    <source>
        <dbReference type="ARBA" id="ARBA00022989"/>
    </source>
</evidence>
<dbReference type="GO" id="GO:0044874">
    <property type="term" value="P:lipoprotein localization to outer membrane"/>
    <property type="evidence" value="ECO:0007669"/>
    <property type="project" value="TreeGrafter"/>
</dbReference>
<dbReference type="PANTHER" id="PTHR30489:SF0">
    <property type="entry name" value="LIPOPROTEIN-RELEASING SYSTEM TRANSMEMBRANE PROTEIN LOLE"/>
    <property type="match status" value="1"/>
</dbReference>
<keyword evidence="10" id="KW-1185">Reference proteome</keyword>
<keyword evidence="3" id="KW-1003">Cell membrane</keyword>
<gene>
    <name evidence="9" type="ORF">SAMN02982985_04683</name>
</gene>
<evidence type="ECO:0000256" key="7">
    <source>
        <dbReference type="SAM" id="Phobius"/>
    </source>
</evidence>
<feature type="transmembrane region" description="Helical" evidence="7">
    <location>
        <begin position="844"/>
        <end position="866"/>
    </location>
</feature>
<organism evidence="9 10">
    <name type="scientific">Rugamonas rubra</name>
    <dbReference type="NCBI Taxonomy" id="758825"/>
    <lineage>
        <taxon>Bacteria</taxon>
        <taxon>Pseudomonadati</taxon>
        <taxon>Pseudomonadota</taxon>
        <taxon>Betaproteobacteria</taxon>
        <taxon>Burkholderiales</taxon>
        <taxon>Oxalobacteraceae</taxon>
        <taxon>Telluria group</taxon>
        <taxon>Rugamonas</taxon>
    </lineage>
</organism>
<dbReference type="OrthoDB" id="5291724at2"/>
<keyword evidence="6 7" id="KW-0472">Membrane</keyword>
<evidence type="ECO:0000256" key="4">
    <source>
        <dbReference type="ARBA" id="ARBA00022692"/>
    </source>
</evidence>
<dbReference type="PANTHER" id="PTHR30489">
    <property type="entry name" value="LIPOPROTEIN-RELEASING SYSTEM TRANSMEMBRANE PROTEIN LOLE"/>
    <property type="match status" value="1"/>
</dbReference>
<evidence type="ECO:0000259" key="8">
    <source>
        <dbReference type="Pfam" id="PF02687"/>
    </source>
</evidence>
<sequence>MRPASPASTQASAPASAQARAQTRVQAKSWRQLSRWLLFGEWRAHPLRTITAIAAIAVGISLGFAIHLINAAAFNEFTSAIKGLSGLADVQVNGTEPLFDEQIYPRLAERAGVAVASPVLEIDASVAGQHSALKILGVDPFRAGFIAPDLLGAPQPDKVFDTLADDALFLSLAAQQWLKVGVGANVALQAGTGTIQLRLAGPLQRARAGQRIGVMDLGAAQWRFNKLGKLSRVDLKLRDGVNRDAFKAQLARELERDFPGRFRVSQPNDEDQNSRNDGMSRAYRVNLTVLALVALFTGAFLVFSTQALSVIRRRSQFALLRVLGMERGRLLRQILLEGLSLGVAGSLIGVAAGYAMAAAALRFFGGDLGAGFFSGVRPEVQFTPVAAAVYFALGVGVALLGCAAPAFEAARAKPAVALKSGTEEAAMAGLAKVWPALLCIALAAALTQAPPILELPLFGYLSIALLLVGTIALMPRLAAIVFRYAHRRWSAATANRPNAPAVLSLTLARLANASSQAGIALGGVLSSFSLMVAMAIMVASFRVSLDDWLQQILPADLYARTASAGSTAGLRPPEQALIAALPGVATASFLRAKGVSLAPNRPNVALIARGGIDPADPGKSLAMVGATLAPAAFQGLKPVWISEAMVDLYGMKPGQRIELPLAGKLHPFIVAGVWRDYTRPTGSVQMQLNDYRAITGDMDASDSAIWLKPGTEAADFEKSLKQLPFGATLEVSVPSEIRAMSMKVFDRSFAITYLLEAIAIIIGLFGVAATFSAQTLARAKEFGMLRHIGVTRGQILGILAIEGGALTALGIATGFVLGWVISLILVFIINPQSFHWTMQLHLPWPLLATVAALLLTAAALTALLSGRQALSGGPIRAVREDW</sequence>
<dbReference type="STRING" id="758825.SAMN02982985_04683"/>
<dbReference type="Proteomes" id="UP000199470">
    <property type="component" value="Unassembled WGS sequence"/>
</dbReference>
<comment type="similarity">
    <text evidence="2">Belongs to the ABC-4 integral membrane protein family. LolC/E subfamily.</text>
</comment>
<evidence type="ECO:0000256" key="3">
    <source>
        <dbReference type="ARBA" id="ARBA00022475"/>
    </source>
</evidence>
<keyword evidence="5 7" id="KW-1133">Transmembrane helix</keyword>
<feature type="domain" description="ABC3 transporter permease C-terminal" evidence="8">
    <location>
        <begin position="757"/>
        <end position="871"/>
    </location>
</feature>
<feature type="transmembrane region" description="Helical" evidence="7">
    <location>
        <begin position="519"/>
        <end position="541"/>
    </location>
</feature>
<evidence type="ECO:0000256" key="6">
    <source>
        <dbReference type="ARBA" id="ARBA00023136"/>
    </source>
</evidence>
<protein>
    <submittedName>
        <fullName evidence="9">Putative ABC transport system permease protein</fullName>
    </submittedName>
</protein>
<feature type="transmembrane region" description="Helical" evidence="7">
    <location>
        <begin position="796"/>
        <end position="829"/>
    </location>
</feature>
<feature type="transmembrane region" description="Helical" evidence="7">
    <location>
        <begin position="289"/>
        <end position="311"/>
    </location>
</feature>
<evidence type="ECO:0000256" key="2">
    <source>
        <dbReference type="ARBA" id="ARBA00005236"/>
    </source>
</evidence>
<feature type="transmembrane region" description="Helical" evidence="7">
    <location>
        <begin position="381"/>
        <end position="404"/>
    </location>
</feature>